<evidence type="ECO:0000256" key="10">
    <source>
        <dbReference type="SAM" id="MobiDB-lite"/>
    </source>
</evidence>
<evidence type="ECO:0000259" key="12">
    <source>
        <dbReference type="PROSITE" id="PS50851"/>
    </source>
</evidence>
<dbReference type="GO" id="GO:0000155">
    <property type="term" value="F:phosphorelay sensor kinase activity"/>
    <property type="evidence" value="ECO:0007669"/>
    <property type="project" value="InterPro"/>
</dbReference>
<dbReference type="InterPro" id="IPR036641">
    <property type="entry name" value="HPT_dom_sf"/>
</dbReference>
<dbReference type="PANTHER" id="PTHR43395">
    <property type="entry name" value="SENSOR HISTIDINE KINASE CHEA"/>
    <property type="match status" value="1"/>
</dbReference>
<dbReference type="SUPFAM" id="SSF55874">
    <property type="entry name" value="ATPase domain of HSP90 chaperone/DNA topoisomerase II/histidine kinase"/>
    <property type="match status" value="1"/>
</dbReference>
<dbReference type="SMART" id="SM00073">
    <property type="entry name" value="HPT"/>
    <property type="match status" value="1"/>
</dbReference>
<dbReference type="SMART" id="SM01231">
    <property type="entry name" value="H-kinase_dim"/>
    <property type="match status" value="1"/>
</dbReference>
<dbReference type="FunFam" id="3.30.565.10:FF:000016">
    <property type="entry name" value="Chemotaxis protein CheA, putative"/>
    <property type="match status" value="1"/>
</dbReference>
<feature type="compositionally biased region" description="Pro residues" evidence="10">
    <location>
        <begin position="169"/>
        <end position="181"/>
    </location>
</feature>
<comment type="caution">
    <text evidence="14">The sequence shown here is derived from an EMBL/GenBank/DDBJ whole genome shotgun (WGS) entry which is preliminary data.</text>
</comment>
<dbReference type="CDD" id="cd00731">
    <property type="entry name" value="CheA_reg"/>
    <property type="match status" value="1"/>
</dbReference>
<reference evidence="14 15" key="1">
    <citation type="journal article" date="2014" name="ISME J.">
        <title>Candidatus Competibacter-lineage genomes retrieved from metagenomes reveal functional metabolic diversity.</title>
        <authorList>
            <person name="McIlroy S.J."/>
            <person name="Albertsen M."/>
            <person name="Andresen E.K."/>
            <person name="Saunders A.M."/>
            <person name="Kristiansen R."/>
            <person name="Stokholm-Bjerregaard M."/>
            <person name="Nielsen K.L."/>
            <person name="Nielsen P.H."/>
        </authorList>
    </citation>
    <scope>NUCLEOTIDE SEQUENCE [LARGE SCALE GENOMIC DNA]</scope>
    <source>
        <strain evidence="14 15">Run_B_J11</strain>
    </source>
</reference>
<feature type="domain" description="HPt" evidence="13">
    <location>
        <begin position="1"/>
        <end position="101"/>
    </location>
</feature>
<feature type="compositionally biased region" description="Low complexity" evidence="10">
    <location>
        <begin position="148"/>
        <end position="168"/>
    </location>
</feature>
<feature type="region of interest" description="Disordered" evidence="10">
    <location>
        <begin position="121"/>
        <end position="221"/>
    </location>
</feature>
<dbReference type="Pfam" id="PF01584">
    <property type="entry name" value="CheW"/>
    <property type="match status" value="2"/>
</dbReference>
<feature type="compositionally biased region" description="Low complexity" evidence="10">
    <location>
        <begin position="203"/>
        <end position="221"/>
    </location>
</feature>
<keyword evidence="15" id="KW-1185">Reference proteome</keyword>
<dbReference type="InterPro" id="IPR037006">
    <property type="entry name" value="CheA-like_homodim_sf"/>
</dbReference>
<feature type="domain" description="Histidine kinase" evidence="11">
    <location>
        <begin position="266"/>
        <end position="471"/>
    </location>
</feature>
<keyword evidence="7" id="KW-0902">Two-component regulatory system</keyword>
<dbReference type="OrthoDB" id="9803176at2"/>
<dbReference type="SMART" id="SM00260">
    <property type="entry name" value="CheW"/>
    <property type="match status" value="2"/>
</dbReference>
<keyword evidence="5" id="KW-0808">Transferase</keyword>
<dbReference type="Gene3D" id="2.40.50.180">
    <property type="entry name" value="CheA-289, Domain 4"/>
    <property type="match status" value="1"/>
</dbReference>
<dbReference type="Pfam" id="PF01627">
    <property type="entry name" value="Hpt"/>
    <property type="match status" value="1"/>
</dbReference>
<dbReference type="InterPro" id="IPR036097">
    <property type="entry name" value="HisK_dim/P_sf"/>
</dbReference>
<dbReference type="AlphaFoldDB" id="A0A7U7J636"/>
<evidence type="ECO:0000256" key="5">
    <source>
        <dbReference type="ARBA" id="ARBA00022679"/>
    </source>
</evidence>
<evidence type="ECO:0000256" key="1">
    <source>
        <dbReference type="ARBA" id="ARBA00000085"/>
    </source>
</evidence>
<dbReference type="InterPro" id="IPR003594">
    <property type="entry name" value="HATPase_dom"/>
</dbReference>
<dbReference type="Pfam" id="PF02895">
    <property type="entry name" value="H-kinase_dim"/>
    <property type="match status" value="1"/>
</dbReference>
<evidence type="ECO:0000256" key="8">
    <source>
        <dbReference type="ARBA" id="ARBA00035100"/>
    </source>
</evidence>
<dbReference type="SUPFAM" id="SSF47384">
    <property type="entry name" value="Homodimeric domain of signal transducing histidine kinase"/>
    <property type="match status" value="1"/>
</dbReference>
<dbReference type="InterPro" id="IPR036890">
    <property type="entry name" value="HATPase_C_sf"/>
</dbReference>
<dbReference type="InterPro" id="IPR036061">
    <property type="entry name" value="CheW-like_dom_sf"/>
</dbReference>
<dbReference type="GO" id="GO:0006935">
    <property type="term" value="P:chemotaxis"/>
    <property type="evidence" value="ECO:0007669"/>
    <property type="project" value="InterPro"/>
</dbReference>
<gene>
    <name evidence="14" type="primary">cheA</name>
    <name evidence="14" type="ORF">BN874_760011</name>
</gene>
<dbReference type="PROSITE" id="PS50851">
    <property type="entry name" value="CHEW"/>
    <property type="match status" value="2"/>
</dbReference>
<comment type="function">
    <text evidence="8">Involved in the transmission of sensory signals from the chemoreceptors to the flagellar motors. CheA is autophosphorylated; it can transfer its phosphate group to either CheB or CheY.</text>
</comment>
<dbReference type="Pfam" id="PF02518">
    <property type="entry name" value="HATPase_c"/>
    <property type="match status" value="1"/>
</dbReference>
<dbReference type="Gene3D" id="3.30.565.10">
    <property type="entry name" value="Histidine kinase-like ATPase, C-terminal domain"/>
    <property type="match status" value="1"/>
</dbReference>
<evidence type="ECO:0000313" key="14">
    <source>
        <dbReference type="EMBL" id="CDH47147.1"/>
    </source>
</evidence>
<feature type="compositionally biased region" description="Low complexity" evidence="10">
    <location>
        <begin position="182"/>
        <end position="192"/>
    </location>
</feature>
<keyword evidence="6 14" id="KW-0418">Kinase</keyword>
<dbReference type="PANTHER" id="PTHR43395:SF1">
    <property type="entry name" value="CHEMOTAXIS PROTEIN CHEA"/>
    <property type="match status" value="1"/>
</dbReference>
<evidence type="ECO:0000256" key="9">
    <source>
        <dbReference type="PROSITE-ProRule" id="PRU00110"/>
    </source>
</evidence>
<dbReference type="InterPro" id="IPR008207">
    <property type="entry name" value="Sig_transdc_His_kin_Hpt_dom"/>
</dbReference>
<dbReference type="InterPro" id="IPR004105">
    <property type="entry name" value="CheA-like_dim"/>
</dbReference>
<dbReference type="EC" id="2.7.13.3" evidence="2"/>
<sequence length="783" mass="84626">MDEIIKEFLTESLEGLDQLDNKFVMLEQNPEDRDTLASIFRTIHTVKGTCGFLGFGHLEKVAHAGENLLSLLRDGKLNFTQEIASALLSMVDAIRTMLGEVERTEADGEESYPGLIETLNRLKDGGSAAPPPAAPSPLLGPANPPAVAPAAASVPSPLLAPATTAAASSPPPSPAPKPTVLPAPTAAEVTPAPVAPEPHPVPVERTTAAPASTAPSGAPSIADSSIRVDVPLLDKLMNLVGELVLARNQILEYTVLQENAPLLAASQRLSMITSELQEGIMRTRMQPISNIWAKFPRVVRDLALGCSKQVRVEMEGKETELDKSLIEAMKDPLTHLVRNAIDHGVEMPAARRAAGKPEEGCLLMRAYHEGGQVHIEISDDGAGLNPVKLRSKALEKGLITADRAAAMSEQDFRRMIFLAGFSTAEKITNISGRGVGMDVVKTNIERIGGVIDLESELGRGTTFKIRIPLTLAIVPALIITSGGERFAIPQVNLLELIRVNEEQRNTAIEYVHSNPVYRLRGKLLPIVHLNRELKLTTTTTASVINIVVLQTGQHHFGLVVDQINDTQEIVVKPLDKVLQDIPVFAGATIMGDGRVALILDVLGIAQQARILSDSHDHNLAAQLREARERDAERQTLLLVRAPGDGRLAIPLAPVSRLEEFETDQIENAGDVDVIQYRGHILPLIRLKDILGERRSFDRLAHAGTSTAAANLMQVIVFGDGVRRVGLVVDEILDIVQDVFEIKGRSTRTGITGTLVIQNRVTELFDIQSFLQRAAPLLALAEEA</sequence>
<dbReference type="Proteomes" id="UP000019184">
    <property type="component" value="Unassembled WGS sequence"/>
</dbReference>
<accession>A0A7U7J636</accession>
<feature type="domain" description="CheW-like" evidence="12">
    <location>
        <begin position="633"/>
        <end position="775"/>
    </location>
</feature>
<dbReference type="CDD" id="cd16916">
    <property type="entry name" value="HATPase_CheA-like"/>
    <property type="match status" value="1"/>
</dbReference>
<protein>
    <recommendedName>
        <fullName evidence="3">Chemotaxis protein CheA</fullName>
        <ecNumber evidence="2">2.7.13.3</ecNumber>
    </recommendedName>
</protein>
<name>A0A7U7J636_9GAMM</name>
<dbReference type="Gene3D" id="1.10.287.560">
    <property type="entry name" value="Histidine kinase CheA-like, homodimeric domain"/>
    <property type="match status" value="1"/>
</dbReference>
<evidence type="ECO:0000313" key="15">
    <source>
        <dbReference type="Proteomes" id="UP000019184"/>
    </source>
</evidence>
<evidence type="ECO:0000259" key="13">
    <source>
        <dbReference type="PROSITE" id="PS50894"/>
    </source>
</evidence>
<dbReference type="EMBL" id="CBTK010000294">
    <property type="protein sequence ID" value="CDH47147.1"/>
    <property type="molecule type" value="Genomic_DNA"/>
</dbReference>
<feature type="domain" description="CheW-like" evidence="12">
    <location>
        <begin position="473"/>
        <end position="610"/>
    </location>
</feature>
<dbReference type="GO" id="GO:0005737">
    <property type="term" value="C:cytoplasm"/>
    <property type="evidence" value="ECO:0007669"/>
    <property type="project" value="InterPro"/>
</dbReference>
<dbReference type="SUPFAM" id="SSF50341">
    <property type="entry name" value="CheW-like"/>
    <property type="match status" value="2"/>
</dbReference>
<dbReference type="SUPFAM" id="SSF47226">
    <property type="entry name" value="Histidine-containing phosphotransfer domain, HPT domain"/>
    <property type="match status" value="1"/>
</dbReference>
<evidence type="ECO:0000259" key="11">
    <source>
        <dbReference type="PROSITE" id="PS50109"/>
    </source>
</evidence>
<dbReference type="InterPro" id="IPR051315">
    <property type="entry name" value="Bact_Chemotaxis_CheA"/>
</dbReference>
<feature type="modified residue" description="Phosphohistidine" evidence="9">
    <location>
        <position position="44"/>
    </location>
</feature>
<dbReference type="InterPro" id="IPR004358">
    <property type="entry name" value="Sig_transdc_His_kin-like_C"/>
</dbReference>
<dbReference type="SMART" id="SM00387">
    <property type="entry name" value="HATPase_c"/>
    <property type="match status" value="1"/>
</dbReference>
<dbReference type="PROSITE" id="PS50894">
    <property type="entry name" value="HPT"/>
    <property type="match status" value="1"/>
</dbReference>
<organism evidence="14 15">
    <name type="scientific">Candidatus Contendobacter odensis Run_B_J11</name>
    <dbReference type="NCBI Taxonomy" id="1400861"/>
    <lineage>
        <taxon>Bacteria</taxon>
        <taxon>Pseudomonadati</taxon>
        <taxon>Pseudomonadota</taxon>
        <taxon>Gammaproteobacteria</taxon>
        <taxon>Candidatus Competibacteraceae</taxon>
        <taxon>Candidatus Contendibacter</taxon>
    </lineage>
</organism>
<comment type="catalytic activity">
    <reaction evidence="1">
        <text>ATP + protein L-histidine = ADP + protein N-phospho-L-histidine.</text>
        <dbReference type="EC" id="2.7.13.3"/>
    </reaction>
</comment>
<proteinExistence type="predicted"/>
<dbReference type="InterPro" id="IPR005467">
    <property type="entry name" value="His_kinase_dom"/>
</dbReference>
<evidence type="ECO:0000256" key="4">
    <source>
        <dbReference type="ARBA" id="ARBA00022553"/>
    </source>
</evidence>
<evidence type="ECO:0000256" key="6">
    <source>
        <dbReference type="ARBA" id="ARBA00022777"/>
    </source>
</evidence>
<dbReference type="Gene3D" id="2.30.30.40">
    <property type="entry name" value="SH3 Domains"/>
    <property type="match status" value="1"/>
</dbReference>
<dbReference type="PROSITE" id="PS50109">
    <property type="entry name" value="HIS_KIN"/>
    <property type="match status" value="1"/>
</dbReference>
<evidence type="ECO:0000256" key="7">
    <source>
        <dbReference type="ARBA" id="ARBA00023012"/>
    </source>
</evidence>
<evidence type="ECO:0000256" key="3">
    <source>
        <dbReference type="ARBA" id="ARBA00021495"/>
    </source>
</evidence>
<evidence type="ECO:0000256" key="2">
    <source>
        <dbReference type="ARBA" id="ARBA00012438"/>
    </source>
</evidence>
<dbReference type="PRINTS" id="PR00344">
    <property type="entry name" value="BCTRLSENSOR"/>
</dbReference>
<keyword evidence="4 9" id="KW-0597">Phosphoprotein</keyword>
<dbReference type="InterPro" id="IPR002545">
    <property type="entry name" value="CheW-lke_dom"/>
</dbReference>
<dbReference type="Gene3D" id="1.20.120.160">
    <property type="entry name" value="HPT domain"/>
    <property type="match status" value="1"/>
</dbReference>
<dbReference type="CDD" id="cd00088">
    <property type="entry name" value="HPT"/>
    <property type="match status" value="1"/>
</dbReference>